<dbReference type="Pfam" id="PF00028">
    <property type="entry name" value="Cadherin"/>
    <property type="match status" value="1"/>
</dbReference>
<evidence type="ECO:0000256" key="6">
    <source>
        <dbReference type="ARBA" id="ARBA00022989"/>
    </source>
</evidence>
<dbReference type="InterPro" id="IPR050971">
    <property type="entry name" value="Cadherin-domain_protein"/>
</dbReference>
<keyword evidence="6" id="KW-1133">Transmembrane helix</keyword>
<evidence type="ECO:0000256" key="4">
    <source>
        <dbReference type="ARBA" id="ARBA00022837"/>
    </source>
</evidence>
<dbReference type="AlphaFoldDB" id="A0AAN8KGU0"/>
<dbReference type="InterPro" id="IPR015919">
    <property type="entry name" value="Cadherin-like_sf"/>
</dbReference>
<dbReference type="Gene3D" id="2.60.40.60">
    <property type="entry name" value="Cadherins"/>
    <property type="match status" value="1"/>
</dbReference>
<evidence type="ECO:0000256" key="1">
    <source>
        <dbReference type="ARBA" id="ARBA00004370"/>
    </source>
</evidence>
<dbReference type="GO" id="GO:0005509">
    <property type="term" value="F:calcium ion binding"/>
    <property type="evidence" value="ECO:0007669"/>
    <property type="project" value="UniProtKB-UniRule"/>
</dbReference>
<proteinExistence type="predicted"/>
<dbReference type="SUPFAM" id="SSF49313">
    <property type="entry name" value="Cadherin-like"/>
    <property type="match status" value="1"/>
</dbReference>
<dbReference type="Proteomes" id="UP001356427">
    <property type="component" value="Unassembled WGS sequence"/>
</dbReference>
<dbReference type="CDD" id="cd11304">
    <property type="entry name" value="Cadherin_repeat"/>
    <property type="match status" value="1"/>
</dbReference>
<evidence type="ECO:0000313" key="10">
    <source>
        <dbReference type="EMBL" id="KAK6274333.1"/>
    </source>
</evidence>
<dbReference type="GO" id="GO:0005911">
    <property type="term" value="C:cell-cell junction"/>
    <property type="evidence" value="ECO:0007669"/>
    <property type="project" value="TreeGrafter"/>
</dbReference>
<dbReference type="EMBL" id="JAGTTL010002050">
    <property type="protein sequence ID" value="KAK6274333.1"/>
    <property type="molecule type" value="Genomic_DNA"/>
</dbReference>
<evidence type="ECO:0000256" key="7">
    <source>
        <dbReference type="ARBA" id="ARBA00023136"/>
    </source>
</evidence>
<feature type="non-terminal residue" evidence="10">
    <location>
        <position position="163"/>
    </location>
</feature>
<feature type="domain" description="Cadherin" evidence="9">
    <location>
        <begin position="59"/>
        <end position="112"/>
    </location>
</feature>
<dbReference type="PANTHER" id="PTHR24025:SF23">
    <property type="entry name" value="NEURAL-CADHERIN"/>
    <property type="match status" value="1"/>
</dbReference>
<evidence type="ECO:0000256" key="2">
    <source>
        <dbReference type="ARBA" id="ARBA00022692"/>
    </source>
</evidence>
<dbReference type="GO" id="GO:0007156">
    <property type="term" value="P:homophilic cell adhesion via plasma membrane adhesion molecules"/>
    <property type="evidence" value="ECO:0007669"/>
    <property type="project" value="InterPro"/>
</dbReference>
<keyword evidence="2" id="KW-0812">Transmembrane</keyword>
<comment type="caution">
    <text evidence="10">The sequence shown here is derived from an EMBL/GenBank/DDBJ whole genome shotgun (WGS) entry which is preliminary data.</text>
</comment>
<keyword evidence="7" id="KW-0472">Membrane</keyword>
<reference evidence="10 11" key="1">
    <citation type="submission" date="2021-04" db="EMBL/GenBank/DDBJ databases">
        <authorList>
            <person name="De Guttry C."/>
            <person name="Zahm M."/>
            <person name="Klopp C."/>
            <person name="Cabau C."/>
            <person name="Louis A."/>
            <person name="Berthelot C."/>
            <person name="Parey E."/>
            <person name="Roest Crollius H."/>
            <person name="Montfort J."/>
            <person name="Robinson-Rechavi M."/>
            <person name="Bucao C."/>
            <person name="Bouchez O."/>
            <person name="Gislard M."/>
            <person name="Lluch J."/>
            <person name="Milhes M."/>
            <person name="Lampietro C."/>
            <person name="Lopez Roques C."/>
            <person name="Donnadieu C."/>
            <person name="Braasch I."/>
            <person name="Desvignes T."/>
            <person name="Postlethwait J."/>
            <person name="Bobe J."/>
            <person name="Wedekind C."/>
            <person name="Guiguen Y."/>
        </authorList>
    </citation>
    <scope>NUCLEOTIDE SEQUENCE [LARGE SCALE GENOMIC DNA]</scope>
    <source>
        <strain evidence="10">Cs_M1</strain>
        <tissue evidence="10">Blood</tissue>
    </source>
</reference>
<accession>A0AAN8KGU0</accession>
<keyword evidence="5" id="KW-0130">Cell adhesion</keyword>
<evidence type="ECO:0000256" key="8">
    <source>
        <dbReference type="PROSITE-ProRule" id="PRU00043"/>
    </source>
</evidence>
<organism evidence="10 11">
    <name type="scientific">Coregonus suidteri</name>
    <dbReference type="NCBI Taxonomy" id="861788"/>
    <lineage>
        <taxon>Eukaryota</taxon>
        <taxon>Metazoa</taxon>
        <taxon>Chordata</taxon>
        <taxon>Craniata</taxon>
        <taxon>Vertebrata</taxon>
        <taxon>Euteleostomi</taxon>
        <taxon>Actinopterygii</taxon>
        <taxon>Neopterygii</taxon>
        <taxon>Teleostei</taxon>
        <taxon>Protacanthopterygii</taxon>
        <taxon>Salmoniformes</taxon>
        <taxon>Salmonidae</taxon>
        <taxon>Coregoninae</taxon>
        <taxon>Coregonus</taxon>
    </lineage>
</organism>
<gene>
    <name evidence="10" type="ORF">J4Q44_G00392650</name>
</gene>
<evidence type="ECO:0000259" key="9">
    <source>
        <dbReference type="PROSITE" id="PS50268"/>
    </source>
</evidence>
<dbReference type="GO" id="GO:0016020">
    <property type="term" value="C:membrane"/>
    <property type="evidence" value="ECO:0007669"/>
    <property type="project" value="UniProtKB-SubCell"/>
</dbReference>
<evidence type="ECO:0000313" key="11">
    <source>
        <dbReference type="Proteomes" id="UP001356427"/>
    </source>
</evidence>
<evidence type="ECO:0000256" key="5">
    <source>
        <dbReference type="ARBA" id="ARBA00022889"/>
    </source>
</evidence>
<sequence>MPPLDRETQDQFQISIVVERPDGREIAKPVELRVMVGDAQRQQAHVPYYTQYHTPWSKELAPRGTEILTVQAADNDDPKTDNVRIFYPLVGQIPESPRALFRVDRDSGVISVQADNLEGAAPTVHTDHHGLRTLKVTNSTAWQCGSVVLGRGVRDYFHKDNVC</sequence>
<keyword evidence="3" id="KW-0677">Repeat</keyword>
<name>A0AAN8KGU0_9TELE</name>
<keyword evidence="11" id="KW-1185">Reference proteome</keyword>
<dbReference type="InterPro" id="IPR002126">
    <property type="entry name" value="Cadherin-like_dom"/>
</dbReference>
<dbReference type="PANTHER" id="PTHR24025">
    <property type="entry name" value="DESMOGLEIN FAMILY MEMBER"/>
    <property type="match status" value="1"/>
</dbReference>
<dbReference type="PROSITE" id="PS50268">
    <property type="entry name" value="CADHERIN_2"/>
    <property type="match status" value="1"/>
</dbReference>
<evidence type="ECO:0000256" key="3">
    <source>
        <dbReference type="ARBA" id="ARBA00022737"/>
    </source>
</evidence>
<keyword evidence="4 8" id="KW-0106">Calcium</keyword>
<protein>
    <recommendedName>
        <fullName evidence="9">Cadherin domain-containing protein</fullName>
    </recommendedName>
</protein>
<comment type="subcellular location">
    <subcellularLocation>
        <location evidence="1">Membrane</location>
    </subcellularLocation>
</comment>